<evidence type="ECO:0000313" key="2">
    <source>
        <dbReference type="EMBL" id="KRS17187.1"/>
    </source>
</evidence>
<reference evidence="3 5" key="2">
    <citation type="submission" date="2018-08" db="EMBL/GenBank/DDBJ databases">
        <title>Genetic Globetrotter - A new plasmid hitch-hiking vast phylogenetic and geographic distances.</title>
        <authorList>
            <person name="Vollmers J."/>
            <person name="Petersen J."/>
        </authorList>
    </citation>
    <scope>NUCLEOTIDE SEQUENCE [LARGE SCALE GENOMIC DNA]</scope>
    <source>
        <strain evidence="3 5">DSM 26383</strain>
    </source>
</reference>
<dbReference type="EMBL" id="CP031598">
    <property type="protein sequence ID" value="QEW27564.1"/>
    <property type="molecule type" value="Genomic_DNA"/>
</dbReference>
<name>A0A0T5P7S2_9RHOB</name>
<keyword evidence="3" id="KW-0489">Methyltransferase</keyword>
<dbReference type="InterPro" id="IPR013216">
    <property type="entry name" value="Methyltransf_11"/>
</dbReference>
<dbReference type="Pfam" id="PF08241">
    <property type="entry name" value="Methyltransf_11"/>
    <property type="match status" value="1"/>
</dbReference>
<evidence type="ECO:0000313" key="3">
    <source>
        <dbReference type="EMBL" id="QEW27564.1"/>
    </source>
</evidence>
<dbReference type="PATRIC" id="fig|540747.5.peg.5866"/>
<dbReference type="GO" id="GO:0043770">
    <property type="term" value="F:demethylmenaquinone methyltransferase activity"/>
    <property type="evidence" value="ECO:0007669"/>
    <property type="project" value="UniProtKB-EC"/>
</dbReference>
<dbReference type="InterPro" id="IPR029063">
    <property type="entry name" value="SAM-dependent_MTases_sf"/>
</dbReference>
<dbReference type="Proteomes" id="UP000051401">
    <property type="component" value="Unassembled WGS sequence"/>
</dbReference>
<dbReference type="Proteomes" id="UP000325785">
    <property type="component" value="Chromosome"/>
</dbReference>
<dbReference type="Gene3D" id="3.40.50.150">
    <property type="entry name" value="Vaccinia Virus protein VP39"/>
    <property type="match status" value="1"/>
</dbReference>
<keyword evidence="2" id="KW-0830">Ubiquinone</keyword>
<reference evidence="2 4" key="1">
    <citation type="submission" date="2015-04" db="EMBL/GenBank/DDBJ databases">
        <title>The draft genome sequence of Roseovarius indicus B108T.</title>
        <authorList>
            <person name="Li G."/>
            <person name="Lai Q."/>
            <person name="Shao Z."/>
            <person name="Yan P."/>
        </authorList>
    </citation>
    <scope>NUCLEOTIDE SEQUENCE [LARGE SCALE GENOMIC DNA]</scope>
    <source>
        <strain evidence="2 4">B108</strain>
    </source>
</reference>
<dbReference type="RefSeq" id="WP_057816768.1">
    <property type="nucleotide sequence ID" value="NZ_CP031598.1"/>
</dbReference>
<dbReference type="KEGG" id="rid:RIdsm_03380"/>
<dbReference type="CDD" id="cd02440">
    <property type="entry name" value="AdoMet_MTases"/>
    <property type="match status" value="1"/>
</dbReference>
<dbReference type="GO" id="GO:0008757">
    <property type="term" value="F:S-adenosylmethionine-dependent methyltransferase activity"/>
    <property type="evidence" value="ECO:0007669"/>
    <property type="project" value="InterPro"/>
</dbReference>
<gene>
    <name evidence="3" type="primary">ubiE_3</name>
    <name evidence="3" type="ORF">RIdsm_03380</name>
    <name evidence="2" type="ORF">XM52_14005</name>
</gene>
<dbReference type="PANTHER" id="PTHR42912">
    <property type="entry name" value="METHYLTRANSFERASE"/>
    <property type="match status" value="1"/>
</dbReference>
<dbReference type="SUPFAM" id="SSF53335">
    <property type="entry name" value="S-adenosyl-L-methionine-dependent methyltransferases"/>
    <property type="match status" value="1"/>
</dbReference>
<sequence>MLEFDAATRRILDRSYAGSDVVRRRLENFRALDPKPGERVLDLGCGSGFLTAEIARAVGDAGHVLGVDPSPDMRAGAEENCAGFGKVQIAAGDAGAIPAEDGAFDKIVSLQVFEYLDDVPTALAEVSRVLRPGGRLVVGDWHWDCFAWHSADPSRMARMMASWDEHLAERCVPALLPALMSHAGFAFGESRAVPFTDTCLRADGMANMMLHLMAGYARQNGHLPETEIAAWKAEQEELARAGRFFFSLTHFVTVAHKA</sequence>
<dbReference type="AlphaFoldDB" id="A0A0T5P7S2"/>
<accession>A0A0T5P7S2</accession>
<dbReference type="EC" id="2.1.1.163" evidence="3"/>
<evidence type="ECO:0000313" key="5">
    <source>
        <dbReference type="Proteomes" id="UP000325785"/>
    </source>
</evidence>
<organism evidence="2 4">
    <name type="scientific">Roseovarius indicus</name>
    <dbReference type="NCBI Taxonomy" id="540747"/>
    <lineage>
        <taxon>Bacteria</taxon>
        <taxon>Pseudomonadati</taxon>
        <taxon>Pseudomonadota</taxon>
        <taxon>Alphaproteobacteria</taxon>
        <taxon>Rhodobacterales</taxon>
        <taxon>Roseobacteraceae</taxon>
        <taxon>Roseovarius</taxon>
    </lineage>
</organism>
<keyword evidence="3" id="KW-0808">Transferase</keyword>
<proteinExistence type="predicted"/>
<dbReference type="OrthoDB" id="9787738at2"/>
<dbReference type="EMBL" id="LAXI01000008">
    <property type="protein sequence ID" value="KRS17187.1"/>
    <property type="molecule type" value="Genomic_DNA"/>
</dbReference>
<evidence type="ECO:0000313" key="4">
    <source>
        <dbReference type="Proteomes" id="UP000051401"/>
    </source>
</evidence>
<dbReference type="STRING" id="540747.SAMN04488031_108216"/>
<dbReference type="InterPro" id="IPR050508">
    <property type="entry name" value="Methyltransf_Superfamily"/>
</dbReference>
<protein>
    <submittedName>
        <fullName evidence="3">Demethylmenaquinone methyltransferase</fullName>
        <ecNumber evidence="3">2.1.1.163</ecNumber>
    </submittedName>
    <submittedName>
        <fullName evidence="2">Ubiquinone biosynthesis protein UbiE</fullName>
    </submittedName>
</protein>
<feature type="domain" description="Methyltransferase type 11" evidence="1">
    <location>
        <begin position="41"/>
        <end position="138"/>
    </location>
</feature>
<keyword evidence="4" id="KW-1185">Reference proteome</keyword>
<dbReference type="GO" id="GO:0032259">
    <property type="term" value="P:methylation"/>
    <property type="evidence" value="ECO:0007669"/>
    <property type="project" value="UniProtKB-KW"/>
</dbReference>
<evidence type="ECO:0000259" key="1">
    <source>
        <dbReference type="Pfam" id="PF08241"/>
    </source>
</evidence>